<comment type="subcellular location">
    <subcellularLocation>
        <location evidence="1">Membrane</location>
        <topology evidence="1">Multi-pass membrane protein</topology>
    </subcellularLocation>
</comment>
<comment type="similarity">
    <text evidence="2">Belongs to the multi antimicrobial extrusion (MATE) (TC 2.A.66.1) family.</text>
</comment>
<feature type="transmembrane region" description="Helical" evidence="6">
    <location>
        <begin position="304"/>
        <end position="323"/>
    </location>
</feature>
<dbReference type="GO" id="GO:0016020">
    <property type="term" value="C:membrane"/>
    <property type="evidence" value="ECO:0007669"/>
    <property type="project" value="UniProtKB-SubCell"/>
</dbReference>
<dbReference type="GO" id="GO:0042910">
    <property type="term" value="F:xenobiotic transmembrane transporter activity"/>
    <property type="evidence" value="ECO:0007669"/>
    <property type="project" value="InterPro"/>
</dbReference>
<keyword evidence="4 6" id="KW-1133">Transmembrane helix</keyword>
<dbReference type="AlphaFoldDB" id="A0AAW1RU26"/>
<feature type="transmembrane region" description="Helical" evidence="6">
    <location>
        <begin position="343"/>
        <end position="364"/>
    </location>
</feature>
<feature type="transmembrane region" description="Helical" evidence="6">
    <location>
        <begin position="106"/>
        <end position="126"/>
    </location>
</feature>
<evidence type="ECO:0008006" key="9">
    <source>
        <dbReference type="Google" id="ProtNLM"/>
    </source>
</evidence>
<accession>A0AAW1RU26</accession>
<evidence type="ECO:0000256" key="5">
    <source>
        <dbReference type="ARBA" id="ARBA00023136"/>
    </source>
</evidence>
<organism evidence="7 8">
    <name type="scientific">Elliptochloris bilobata</name>
    <dbReference type="NCBI Taxonomy" id="381761"/>
    <lineage>
        <taxon>Eukaryota</taxon>
        <taxon>Viridiplantae</taxon>
        <taxon>Chlorophyta</taxon>
        <taxon>core chlorophytes</taxon>
        <taxon>Trebouxiophyceae</taxon>
        <taxon>Trebouxiophyceae incertae sedis</taxon>
        <taxon>Elliptochloris clade</taxon>
        <taxon>Elliptochloris</taxon>
    </lineage>
</organism>
<feature type="transmembrane region" description="Helical" evidence="6">
    <location>
        <begin position="376"/>
        <end position="393"/>
    </location>
</feature>
<sequence>MGVLFASCSPSAALRPCQVTSLDRQIAALALPTLGTLAADPLASLVDTAYIGHLGAVQLGGVGVALSVFGTATKLMNMPLLSVTTQIVATAVGSNEGSTPLRKRRIIGLAASSALFIAALVGAVQASGRLGAGASLLLVSQGVFRGLGDARTPLAATLGCNALNLALDPLLIFAAGWGVAGAAQATVLAELLAAAWLLRALSKRCALRFAGRLALAQGLRFLGPTGLLMARTVAIGGTFALAASLAARSDAAHAAAHQACLQVWLGTSLLSDSLAVAAQSLVARGLAAQQPATARAVVARTAQLSGALGFALLGGLGACHGLLPRLFSSDPAVLAAAQSIVPWVILSQPVTSLAFTLDGVLYGVGGFAYAARTMGLCAAPAVACMLLGGGLLSGGGTPTADAELAAVWAGLVTLMAARALAIAIPYWARRPPFGRLFGDS</sequence>
<evidence type="ECO:0000256" key="2">
    <source>
        <dbReference type="ARBA" id="ARBA00010199"/>
    </source>
</evidence>
<evidence type="ECO:0000256" key="3">
    <source>
        <dbReference type="ARBA" id="ARBA00022692"/>
    </source>
</evidence>
<dbReference type="InterPro" id="IPR044644">
    <property type="entry name" value="DinF-like"/>
</dbReference>
<proteinExistence type="inferred from homology"/>
<dbReference type="Proteomes" id="UP001445335">
    <property type="component" value="Unassembled WGS sequence"/>
</dbReference>
<dbReference type="Pfam" id="PF01554">
    <property type="entry name" value="MatE"/>
    <property type="match status" value="1"/>
</dbReference>
<dbReference type="InterPro" id="IPR002528">
    <property type="entry name" value="MATE_fam"/>
</dbReference>
<dbReference type="EMBL" id="JALJOU010000022">
    <property type="protein sequence ID" value="KAK9837241.1"/>
    <property type="molecule type" value="Genomic_DNA"/>
</dbReference>
<keyword evidence="8" id="KW-1185">Reference proteome</keyword>
<evidence type="ECO:0000313" key="8">
    <source>
        <dbReference type="Proteomes" id="UP001445335"/>
    </source>
</evidence>
<feature type="transmembrane region" description="Helical" evidence="6">
    <location>
        <begin position="405"/>
        <end position="428"/>
    </location>
</feature>
<feature type="transmembrane region" description="Helical" evidence="6">
    <location>
        <begin position="171"/>
        <end position="198"/>
    </location>
</feature>
<evidence type="ECO:0000256" key="6">
    <source>
        <dbReference type="SAM" id="Phobius"/>
    </source>
</evidence>
<keyword evidence="5 6" id="KW-0472">Membrane</keyword>
<evidence type="ECO:0000313" key="7">
    <source>
        <dbReference type="EMBL" id="KAK9837241.1"/>
    </source>
</evidence>
<dbReference type="PANTHER" id="PTHR42893">
    <property type="entry name" value="PROTEIN DETOXIFICATION 44, CHLOROPLASTIC-RELATED"/>
    <property type="match status" value="1"/>
</dbReference>
<dbReference type="PANTHER" id="PTHR42893:SF46">
    <property type="entry name" value="PROTEIN DETOXIFICATION 44, CHLOROPLASTIC"/>
    <property type="match status" value="1"/>
</dbReference>
<evidence type="ECO:0000256" key="1">
    <source>
        <dbReference type="ARBA" id="ARBA00004141"/>
    </source>
</evidence>
<gene>
    <name evidence="7" type="ORF">WJX81_001184</name>
</gene>
<comment type="caution">
    <text evidence="7">The sequence shown here is derived from an EMBL/GenBank/DDBJ whole genome shotgun (WGS) entry which is preliminary data.</text>
</comment>
<keyword evidence="3 6" id="KW-0812">Transmembrane</keyword>
<feature type="transmembrane region" description="Helical" evidence="6">
    <location>
        <begin position="50"/>
        <end position="72"/>
    </location>
</feature>
<evidence type="ECO:0000256" key="4">
    <source>
        <dbReference type="ARBA" id="ARBA00022989"/>
    </source>
</evidence>
<protein>
    <recommendedName>
        <fullName evidence="9">Protein DETOXIFICATION</fullName>
    </recommendedName>
</protein>
<reference evidence="7 8" key="1">
    <citation type="journal article" date="2024" name="Nat. Commun.">
        <title>Phylogenomics reveals the evolutionary origins of lichenization in chlorophyte algae.</title>
        <authorList>
            <person name="Puginier C."/>
            <person name="Libourel C."/>
            <person name="Otte J."/>
            <person name="Skaloud P."/>
            <person name="Haon M."/>
            <person name="Grisel S."/>
            <person name="Petersen M."/>
            <person name="Berrin J.G."/>
            <person name="Delaux P.M."/>
            <person name="Dal Grande F."/>
            <person name="Keller J."/>
        </authorList>
    </citation>
    <scope>NUCLEOTIDE SEQUENCE [LARGE SCALE GENOMIC DNA]</scope>
    <source>
        <strain evidence="7 8">SAG 245.80</strain>
    </source>
</reference>
<name>A0AAW1RU26_9CHLO</name>
<dbReference type="NCBIfam" id="TIGR00797">
    <property type="entry name" value="matE"/>
    <property type="match status" value="1"/>
</dbReference>
<dbReference type="GO" id="GO:0015297">
    <property type="term" value="F:antiporter activity"/>
    <property type="evidence" value="ECO:0007669"/>
    <property type="project" value="InterPro"/>
</dbReference>